<proteinExistence type="predicted"/>
<dbReference type="AlphaFoldDB" id="A0A0Q3TMQ0"/>
<comment type="caution">
    <text evidence="1">The sequence shown here is derived from an EMBL/GenBank/DDBJ whole genome shotgun (WGS) entry which is preliminary data.</text>
</comment>
<dbReference type="RefSeq" id="WP_055741071.1">
    <property type="nucleotide sequence ID" value="NZ_JAAIWL010000005.1"/>
</dbReference>
<protein>
    <submittedName>
        <fullName evidence="1">Uncharacterized protein</fullName>
    </submittedName>
</protein>
<dbReference type="PATRIC" id="fig|157838.3.peg.4067"/>
<dbReference type="InterPro" id="IPR046897">
    <property type="entry name" value="ABC-3C_MC6"/>
</dbReference>
<dbReference type="Pfam" id="PF20293">
    <property type="entry name" value="MC6"/>
    <property type="match status" value="1"/>
</dbReference>
<gene>
    <name evidence="1" type="ORF">AN964_18315</name>
</gene>
<dbReference type="EMBL" id="LJJC01000004">
    <property type="protein sequence ID" value="KQL55270.1"/>
    <property type="molecule type" value="Genomic_DNA"/>
</dbReference>
<evidence type="ECO:0000313" key="2">
    <source>
        <dbReference type="Proteomes" id="UP000051888"/>
    </source>
</evidence>
<keyword evidence="2" id="KW-1185">Reference proteome</keyword>
<dbReference type="OrthoDB" id="6636604at2"/>
<reference evidence="1 2" key="1">
    <citation type="submission" date="2015-09" db="EMBL/GenBank/DDBJ databases">
        <title>Genome sequencing project for genomic taxonomy and phylogenomics of Bacillus-like bacteria.</title>
        <authorList>
            <person name="Liu B."/>
            <person name="Wang J."/>
            <person name="Zhu Y."/>
            <person name="Liu G."/>
            <person name="Chen Q."/>
            <person name="Chen Z."/>
            <person name="Lan J."/>
            <person name="Che J."/>
            <person name="Ge C."/>
            <person name="Shi H."/>
            <person name="Pan Z."/>
            <person name="Liu X."/>
        </authorList>
    </citation>
    <scope>NUCLEOTIDE SEQUENCE [LARGE SCALE GENOMIC DNA]</scope>
    <source>
        <strain evidence="1 2">LMG 18435</strain>
    </source>
</reference>
<organism evidence="1 2">
    <name type="scientific">Heyndrickxia shackletonii</name>
    <dbReference type="NCBI Taxonomy" id="157838"/>
    <lineage>
        <taxon>Bacteria</taxon>
        <taxon>Bacillati</taxon>
        <taxon>Bacillota</taxon>
        <taxon>Bacilli</taxon>
        <taxon>Bacillales</taxon>
        <taxon>Bacillaceae</taxon>
        <taxon>Heyndrickxia</taxon>
    </lineage>
</organism>
<dbReference type="STRING" id="157838.AN964_18315"/>
<accession>A0A0Q3TMQ0</accession>
<evidence type="ECO:0000313" key="1">
    <source>
        <dbReference type="EMBL" id="KQL55270.1"/>
    </source>
</evidence>
<sequence>MLLPRDINPELSIYYNGAIILQQLIKEDNVDIINLYRNVKNESNMSLNTYMLSLDWLFLSDIAVVNESGEVKLCS</sequence>
<dbReference type="Proteomes" id="UP000051888">
    <property type="component" value="Unassembled WGS sequence"/>
</dbReference>
<name>A0A0Q3TMQ0_9BACI</name>